<dbReference type="EMBL" id="LM993658">
    <property type="protein sequence ID" value="VTZ73382.1"/>
    <property type="molecule type" value="Genomic_DNA"/>
</dbReference>
<dbReference type="VEuPathDB" id="PlasmoDB:PYYM_0414600"/>
<evidence type="ECO:0000313" key="8">
    <source>
        <dbReference type="Proteomes" id="UP000072904"/>
    </source>
</evidence>
<reference evidence="5" key="3">
    <citation type="submission" date="2014-05" db="EMBL/GenBank/DDBJ databases">
        <authorList>
            <person name="Aslett A.Martin."/>
            <person name="De Silva Nishadi"/>
        </authorList>
    </citation>
    <scope>NUCLEOTIDE SEQUENCE</scope>
    <source>
        <strain evidence="5">YM</strain>
    </source>
</reference>
<dbReference type="PANTHER" id="PTHR22932:SF1">
    <property type="entry name" value="CO-CHAPERONE PROTEIN DAF-41"/>
    <property type="match status" value="1"/>
</dbReference>
<dbReference type="InterPro" id="IPR007052">
    <property type="entry name" value="CS_dom"/>
</dbReference>
<feature type="domain" description="CS" evidence="4">
    <location>
        <begin position="102"/>
        <end position="203"/>
    </location>
</feature>
<dbReference type="EMBL" id="LK934632">
    <property type="protein sequence ID" value="CDU16521.1"/>
    <property type="molecule type" value="Genomic_DNA"/>
</dbReference>
<feature type="region of interest" description="Disordered" evidence="2">
    <location>
        <begin position="234"/>
        <end position="289"/>
    </location>
</feature>
<dbReference type="GeneID" id="3830003"/>
<dbReference type="OrthoDB" id="1564555at2759"/>
<dbReference type="GO" id="GO:0051879">
    <property type="term" value="F:Hsp90 protein binding"/>
    <property type="evidence" value="ECO:0007669"/>
    <property type="project" value="InterPro"/>
</dbReference>
<sequence length="289" mass="34178">MFFFCIFAIYVLLFKNVLSKLNFQNEQLAIAFFESHKGYIVTKEEIIDGIEKSWFELTNYLINESIKQGNDFSNDIKIVVNEMKQKFDKLLTASYSIKKIDTINASFQWAQSPEYIFLNIKFSHRWSSPGALKVKDEQIVSENNKFFFSAYSNDPNTVKKKYVVDIDLLHDIINSETKYNFASVGKVVITLKKKEKKIWNRLLLSKEKNPNLQVWWDMKEKYNDSVLEFLKEEEQKRKNEKTENGNEDENSEDENSEDELLYEQAEIDDNKNNNDKNNKIEKDMIDEDL</sequence>
<comment type="similarity">
    <text evidence="1">Belongs to the p23/wos2 family.</text>
</comment>
<evidence type="ECO:0000259" key="4">
    <source>
        <dbReference type="PROSITE" id="PS51203"/>
    </source>
</evidence>
<dbReference type="InterPro" id="IPR008978">
    <property type="entry name" value="HSP20-like_chaperone"/>
</dbReference>
<dbReference type="Proteomes" id="UP000072874">
    <property type="component" value="Chromosome 4"/>
</dbReference>
<proteinExistence type="inferred from homology"/>
<dbReference type="Proteomes" id="UP000072904">
    <property type="component" value="Chromosome 4"/>
</dbReference>
<dbReference type="VEuPathDB" id="PlasmoDB:Py17XNL_000403963"/>
<feature type="compositionally biased region" description="Acidic residues" evidence="2">
    <location>
        <begin position="245"/>
        <end position="267"/>
    </location>
</feature>
<dbReference type="GO" id="GO:0051087">
    <property type="term" value="F:protein-folding chaperone binding"/>
    <property type="evidence" value="ECO:0007669"/>
    <property type="project" value="TreeGrafter"/>
</dbReference>
<dbReference type="SUPFAM" id="SSF49764">
    <property type="entry name" value="HSP20-like chaperones"/>
    <property type="match status" value="1"/>
</dbReference>
<dbReference type="GO" id="GO:0051131">
    <property type="term" value="P:chaperone-mediated protein complex assembly"/>
    <property type="evidence" value="ECO:0007669"/>
    <property type="project" value="TreeGrafter"/>
</dbReference>
<reference evidence="7 8" key="1">
    <citation type="journal article" date="2014" name="BMC Biol.">
        <title>A comprehensive evaluation of rodent malaria parasite genomes and gene expression.</title>
        <authorList>
            <person name="Otto T.D."/>
            <person name="Bohme U."/>
            <person name="Jackson A.P."/>
            <person name="Hunt M."/>
            <person name="Franke-Fayard B."/>
            <person name="Hoeijmakers W.A."/>
            <person name="Religa A.A."/>
            <person name="Robertson L."/>
            <person name="Sanders M."/>
            <person name="Ogun S.A."/>
            <person name="Cunningham D."/>
            <person name="Erhart A."/>
            <person name="Billker O."/>
            <person name="Khan S.M."/>
            <person name="Stunnenberg H.G."/>
            <person name="Langhorne J."/>
            <person name="Holder A.A."/>
            <person name="Waters A.P."/>
            <person name="Newbold C.I."/>
            <person name="Pain A."/>
            <person name="Berriman M."/>
            <person name="Janse C.J."/>
        </authorList>
    </citation>
    <scope>NUCLEOTIDE SEQUENCE [LARGE SCALE GENOMIC DNA]</scope>
    <source>
        <strain evidence="6 7">17X</strain>
        <strain evidence="5 8">YM</strain>
    </source>
</reference>
<dbReference type="PANTHER" id="PTHR22932">
    <property type="entry name" value="TELOMERASE-BINDING PROTEIN P23 HSP90 CO-CHAPERONE"/>
    <property type="match status" value="1"/>
</dbReference>
<dbReference type="InterPro" id="IPR045250">
    <property type="entry name" value="p23-like"/>
</dbReference>
<dbReference type="GO" id="GO:0005829">
    <property type="term" value="C:cytosol"/>
    <property type="evidence" value="ECO:0007669"/>
    <property type="project" value="TreeGrafter"/>
</dbReference>
<feature type="signal peptide" evidence="3">
    <location>
        <begin position="1"/>
        <end position="19"/>
    </location>
</feature>
<dbReference type="VEuPathDB" id="PlasmoDB:PY17X_0414500"/>
<feature type="chain" id="PRO_5014502105" evidence="3">
    <location>
        <begin position="20"/>
        <end position="289"/>
    </location>
</feature>
<reference evidence="6" key="2">
    <citation type="submission" date="2014-05" db="EMBL/GenBank/DDBJ databases">
        <authorList>
            <person name="Aslett M.A."/>
            <person name="De Silva N."/>
        </authorList>
    </citation>
    <scope>NUCLEOTIDE SEQUENCE</scope>
    <source>
        <strain evidence="6">17X</strain>
    </source>
</reference>
<organism evidence="6 7">
    <name type="scientific">Plasmodium yoelii</name>
    <dbReference type="NCBI Taxonomy" id="5861"/>
    <lineage>
        <taxon>Eukaryota</taxon>
        <taxon>Sar</taxon>
        <taxon>Alveolata</taxon>
        <taxon>Apicomplexa</taxon>
        <taxon>Aconoidasida</taxon>
        <taxon>Haemosporida</taxon>
        <taxon>Plasmodiidae</taxon>
        <taxon>Plasmodium</taxon>
        <taxon>Plasmodium (Vinckeia)</taxon>
    </lineage>
</organism>
<feature type="compositionally biased region" description="Basic and acidic residues" evidence="2">
    <location>
        <begin position="234"/>
        <end position="244"/>
    </location>
</feature>
<dbReference type="RefSeq" id="XP_022811573.1">
    <property type="nucleotide sequence ID" value="XM_022955100.1"/>
</dbReference>
<dbReference type="KEGG" id="pyo:PY17X_0414500"/>
<dbReference type="GO" id="GO:0005634">
    <property type="term" value="C:nucleus"/>
    <property type="evidence" value="ECO:0007669"/>
    <property type="project" value="TreeGrafter"/>
</dbReference>
<dbReference type="GO" id="GO:0006457">
    <property type="term" value="P:protein folding"/>
    <property type="evidence" value="ECO:0007669"/>
    <property type="project" value="TreeGrafter"/>
</dbReference>
<accession>A0A078K721</accession>
<evidence type="ECO:0000313" key="7">
    <source>
        <dbReference type="Proteomes" id="UP000072874"/>
    </source>
</evidence>
<evidence type="ECO:0000256" key="2">
    <source>
        <dbReference type="SAM" id="MobiDB-lite"/>
    </source>
</evidence>
<keyword evidence="3" id="KW-0732">Signal</keyword>
<dbReference type="PROSITE" id="PS51203">
    <property type="entry name" value="CS"/>
    <property type="match status" value="1"/>
</dbReference>
<dbReference type="VEuPathDB" id="PlasmoDB:PY02847"/>
<evidence type="ECO:0000256" key="1">
    <source>
        <dbReference type="ARBA" id="ARBA00025733"/>
    </source>
</evidence>
<evidence type="ECO:0000313" key="6">
    <source>
        <dbReference type="EMBL" id="VTZ73382.1"/>
    </source>
</evidence>
<dbReference type="Gene3D" id="2.60.40.790">
    <property type="match status" value="1"/>
</dbReference>
<protein>
    <submittedName>
        <fullName evidence="5">Co-chaperone p23, putative</fullName>
    </submittedName>
    <submittedName>
        <fullName evidence="6">HSP20-like chaperone, putative</fullName>
    </submittedName>
</protein>
<name>A0A078K721_PLAYE</name>
<dbReference type="AlphaFoldDB" id="A0A078K721"/>
<reference evidence="6" key="4">
    <citation type="submission" date="2019-05" db="EMBL/GenBank/DDBJ databases">
        <authorList>
            <consortium name="Pathogen Informatics"/>
        </authorList>
    </citation>
    <scope>NUCLEOTIDE SEQUENCE</scope>
    <source>
        <strain evidence="6">17X</strain>
    </source>
</reference>
<feature type="compositionally biased region" description="Basic and acidic residues" evidence="2">
    <location>
        <begin position="268"/>
        <end position="283"/>
    </location>
</feature>
<evidence type="ECO:0000313" key="5">
    <source>
        <dbReference type="EMBL" id="CDU16521.1"/>
    </source>
</evidence>
<dbReference type="OMA" id="KCWFNVT"/>
<evidence type="ECO:0000256" key="3">
    <source>
        <dbReference type="SAM" id="SignalP"/>
    </source>
</evidence>
<gene>
    <name evidence="6" type="ORF">PY17X_0414500</name>
    <name evidence="5" type="ORF">PYYM_0414600</name>
</gene>